<protein>
    <recommendedName>
        <fullName evidence="7">HAT C-terminal dimerisation domain-containing protein</fullName>
    </recommendedName>
</protein>
<dbReference type="Proteomes" id="UP000650833">
    <property type="component" value="Unassembled WGS sequence"/>
</dbReference>
<keyword evidence="9" id="KW-1185">Reference proteome</keyword>
<dbReference type="AlphaFoldDB" id="A0A8H7V524"/>
<evidence type="ECO:0000256" key="3">
    <source>
        <dbReference type="ARBA" id="ARBA00022771"/>
    </source>
</evidence>
<gene>
    <name evidence="8" type="ORF">INT46_004297</name>
</gene>
<dbReference type="InterPro" id="IPR008906">
    <property type="entry name" value="HATC_C_dom"/>
</dbReference>
<dbReference type="PANTHER" id="PTHR46481">
    <property type="entry name" value="ZINC FINGER BED DOMAIN-CONTAINING PROTEIN 4"/>
    <property type="match status" value="1"/>
</dbReference>
<evidence type="ECO:0000256" key="4">
    <source>
        <dbReference type="ARBA" id="ARBA00022833"/>
    </source>
</evidence>
<dbReference type="GO" id="GO:0046983">
    <property type="term" value="F:protein dimerization activity"/>
    <property type="evidence" value="ECO:0007669"/>
    <property type="project" value="InterPro"/>
</dbReference>
<comment type="subcellular location">
    <subcellularLocation>
        <location evidence="1">Nucleus</location>
    </subcellularLocation>
</comment>
<dbReference type="Pfam" id="PF05699">
    <property type="entry name" value="Dimer_Tnp_hAT"/>
    <property type="match status" value="1"/>
</dbReference>
<keyword evidence="5" id="KW-0539">Nucleus</keyword>
<proteinExistence type="predicted"/>
<evidence type="ECO:0000256" key="6">
    <source>
        <dbReference type="SAM" id="MobiDB-lite"/>
    </source>
</evidence>
<sequence length="891" mass="101166">MEFTDARSIENASSTAYSINNNMDVAYPPDHMSLSTTSSLTRQLDSANVSIIRRVAVEHNKSSCLSIQCEATGDYFPIPFCGVDRNSIINGRKKNFKAWWSRYGYGLRVGMNIYCIVNRRDVNGCRAVFQSKGGVLSSFLLHLSSQSNSGHKVDELKHNAILRMMEDDDAIAEVQQRHKIFLTKLLASNQSTLDNFVLRLNQEASANYRKPFTKENFKNLFISFHIANNLPFSFVENNKTLQDLLNFCVLANQNSDLKIVKLPSQLLQQESLNFTTDIWTSELGTSFMAITCYFINKSTWEPVQITLALRNVDHIDHTGNNMANIFVQILDEYGCTHLINCITADNASNNKRMGKRLEEMSYTEKRFEFVAKETLIPCFAHILNLVSREIIDSGVSKHLKEELNVDDTVTELNIIEEETETSENENENENELESNSSDDDENNDILNTDTPIQKLRLGCKLIKRRNKLKTQFKEIRERLQLPKLNLRKDCPTRWNTCKDMVERFIILKDAYNHVVAGDEKLRKLCYINEEELKYTTINKTIVLINGIFDYLEEFIVENEETNDVNVRSLVLASKLGLKKLSLYYQKTDQTYIFACSTLLDCSLKFNYWRDEDWEARVILDQENACVDSFRLFLYSYFNKQQSFSSVGESTATLSSSLETAESLSTATTSTATPLSETSPSVTPSPAISSSAATVSTTTTTTTTTTRSFGVSCKRKMKLKNKTLSEINKKQRSSDASIQELVDIHLSELNTFVNNDDTSHFPVEELIFESYTVNDNTLVPDDYECLNENGYGNNQEEGPTSEVLSLNSKYFKNQKVLKSQLQNGLAFAQQSLHFWKHFELKYPTLSLFDLKVLSIPATSVASERLFSTAKRVINNNSTNLSATGETAVLLSC</sequence>
<dbReference type="SUPFAM" id="SSF53098">
    <property type="entry name" value="Ribonuclease H-like"/>
    <property type="match status" value="1"/>
</dbReference>
<dbReference type="GO" id="GO:0008270">
    <property type="term" value="F:zinc ion binding"/>
    <property type="evidence" value="ECO:0007669"/>
    <property type="project" value="UniProtKB-KW"/>
</dbReference>
<evidence type="ECO:0000313" key="9">
    <source>
        <dbReference type="Proteomes" id="UP000650833"/>
    </source>
</evidence>
<accession>A0A8H7V524</accession>
<evidence type="ECO:0000256" key="2">
    <source>
        <dbReference type="ARBA" id="ARBA00022723"/>
    </source>
</evidence>
<evidence type="ECO:0000256" key="1">
    <source>
        <dbReference type="ARBA" id="ARBA00004123"/>
    </source>
</evidence>
<dbReference type="InterPro" id="IPR012337">
    <property type="entry name" value="RNaseH-like_sf"/>
</dbReference>
<dbReference type="EMBL" id="JAEPRC010000222">
    <property type="protein sequence ID" value="KAG2203663.1"/>
    <property type="molecule type" value="Genomic_DNA"/>
</dbReference>
<evidence type="ECO:0000256" key="5">
    <source>
        <dbReference type="ARBA" id="ARBA00023242"/>
    </source>
</evidence>
<name>A0A8H7V524_9FUNG</name>
<comment type="caution">
    <text evidence="8">The sequence shown here is derived from an EMBL/GenBank/DDBJ whole genome shotgun (WGS) entry which is preliminary data.</text>
</comment>
<keyword evidence="2" id="KW-0479">Metal-binding</keyword>
<organism evidence="8 9">
    <name type="scientific">Mucor plumbeus</name>
    <dbReference type="NCBI Taxonomy" id="97098"/>
    <lineage>
        <taxon>Eukaryota</taxon>
        <taxon>Fungi</taxon>
        <taxon>Fungi incertae sedis</taxon>
        <taxon>Mucoromycota</taxon>
        <taxon>Mucoromycotina</taxon>
        <taxon>Mucoromycetes</taxon>
        <taxon>Mucorales</taxon>
        <taxon>Mucorineae</taxon>
        <taxon>Mucoraceae</taxon>
        <taxon>Mucor</taxon>
    </lineage>
</organism>
<evidence type="ECO:0000313" key="8">
    <source>
        <dbReference type="EMBL" id="KAG2203663.1"/>
    </source>
</evidence>
<feature type="domain" description="HAT C-terminal dimerisation" evidence="7">
    <location>
        <begin position="811"/>
        <end position="879"/>
    </location>
</feature>
<dbReference type="GO" id="GO:0005634">
    <property type="term" value="C:nucleus"/>
    <property type="evidence" value="ECO:0007669"/>
    <property type="project" value="UniProtKB-SubCell"/>
</dbReference>
<evidence type="ECO:0000259" key="7">
    <source>
        <dbReference type="Pfam" id="PF05699"/>
    </source>
</evidence>
<feature type="compositionally biased region" description="Acidic residues" evidence="6">
    <location>
        <begin position="416"/>
        <end position="443"/>
    </location>
</feature>
<feature type="region of interest" description="Disordered" evidence="6">
    <location>
        <begin position="666"/>
        <end position="700"/>
    </location>
</feature>
<keyword evidence="4" id="KW-0862">Zinc</keyword>
<reference evidence="8" key="1">
    <citation type="submission" date="2020-12" db="EMBL/GenBank/DDBJ databases">
        <title>Metabolic potential, ecology and presence of endohyphal bacteria is reflected in genomic diversity of Mucoromycotina.</title>
        <authorList>
            <person name="Muszewska A."/>
            <person name="Okrasinska A."/>
            <person name="Steczkiewicz K."/>
            <person name="Drgas O."/>
            <person name="Orlowska M."/>
            <person name="Perlinska-Lenart U."/>
            <person name="Aleksandrzak-Piekarczyk T."/>
            <person name="Szatraj K."/>
            <person name="Zielenkiewicz U."/>
            <person name="Pilsyk S."/>
            <person name="Malc E."/>
            <person name="Mieczkowski P."/>
            <person name="Kruszewska J.S."/>
            <person name="Biernat P."/>
            <person name="Pawlowska J."/>
        </authorList>
    </citation>
    <scope>NUCLEOTIDE SEQUENCE</scope>
    <source>
        <strain evidence="8">CBS 226.32</strain>
    </source>
</reference>
<dbReference type="InterPro" id="IPR052035">
    <property type="entry name" value="ZnF_BED_domain_contain"/>
</dbReference>
<keyword evidence="3" id="KW-0863">Zinc-finger</keyword>
<dbReference type="PANTHER" id="PTHR46481:SF10">
    <property type="entry name" value="ZINC FINGER BED DOMAIN-CONTAINING PROTEIN 39"/>
    <property type="match status" value="1"/>
</dbReference>
<feature type="region of interest" description="Disordered" evidence="6">
    <location>
        <begin position="416"/>
        <end position="447"/>
    </location>
</feature>
<dbReference type="OrthoDB" id="2284502at2759"/>